<dbReference type="Gene3D" id="2.70.98.10">
    <property type="match status" value="1"/>
</dbReference>
<dbReference type="EC" id="5.1.3.15" evidence="4"/>
<proteinExistence type="inferred from homology"/>
<dbReference type="AlphaFoldDB" id="A0A1V3JPM0"/>
<feature type="active site" evidence="5">
    <location>
        <position position="248"/>
    </location>
</feature>
<evidence type="ECO:0000256" key="2">
    <source>
        <dbReference type="ARBA" id="ARBA00005866"/>
    </source>
</evidence>
<dbReference type="PIRSF" id="PIRSF016020">
    <property type="entry name" value="PHexose_mutarotase"/>
    <property type="match status" value="1"/>
</dbReference>
<evidence type="ECO:0000256" key="5">
    <source>
        <dbReference type="PIRSR" id="PIRSR016020-1"/>
    </source>
</evidence>
<dbReference type="InterPro" id="IPR011013">
    <property type="entry name" value="Gal_mutarotase_sf_dom"/>
</dbReference>
<dbReference type="OrthoDB" id="9790727at2"/>
<dbReference type="EMBL" id="MLHQ01000020">
    <property type="protein sequence ID" value="OOF58202.1"/>
    <property type="molecule type" value="Genomic_DNA"/>
</dbReference>
<dbReference type="GO" id="GO:0005975">
    <property type="term" value="P:carbohydrate metabolic process"/>
    <property type="evidence" value="ECO:0007669"/>
    <property type="project" value="InterPro"/>
</dbReference>
<dbReference type="SUPFAM" id="SSF74650">
    <property type="entry name" value="Galactose mutarotase-like"/>
    <property type="match status" value="1"/>
</dbReference>
<dbReference type="PANTHER" id="PTHR11122:SF13">
    <property type="entry name" value="GLUCOSE-6-PHOSPHATE 1-EPIMERASE"/>
    <property type="match status" value="1"/>
</dbReference>
<evidence type="ECO:0000313" key="7">
    <source>
        <dbReference type="Proteomes" id="UP000188602"/>
    </source>
</evidence>
<evidence type="ECO:0000256" key="1">
    <source>
        <dbReference type="ARBA" id="ARBA00001096"/>
    </source>
</evidence>
<comment type="catalytic activity">
    <reaction evidence="1">
        <text>alpha-D-glucose 6-phosphate = beta-D-glucose 6-phosphate</text>
        <dbReference type="Rhea" id="RHEA:16249"/>
        <dbReference type="ChEBI" id="CHEBI:58225"/>
        <dbReference type="ChEBI" id="CHEBI:58247"/>
        <dbReference type="EC" id="5.1.3.15"/>
    </reaction>
</comment>
<dbReference type="RefSeq" id="WP_077424299.1">
    <property type="nucleotide sequence ID" value="NZ_MLHQ01000020.1"/>
</dbReference>
<dbReference type="Proteomes" id="UP000188602">
    <property type="component" value="Unassembled WGS sequence"/>
</dbReference>
<reference evidence="6 7" key="1">
    <citation type="submission" date="2016-10" db="EMBL/GenBank/DDBJ databases">
        <title>Rodentibacter gen. nov. and new species.</title>
        <authorList>
            <person name="Christensen H."/>
        </authorList>
    </citation>
    <scope>NUCLEOTIDE SEQUENCE [LARGE SCALE GENOMIC DNA]</scope>
    <source>
        <strain evidence="6 7">Ac151</strain>
    </source>
</reference>
<keyword evidence="7" id="KW-1185">Reference proteome</keyword>
<dbReference type="GO" id="GO:0030246">
    <property type="term" value="F:carbohydrate binding"/>
    <property type="evidence" value="ECO:0007669"/>
    <property type="project" value="UniProtKB-UniRule"/>
</dbReference>
<dbReference type="Pfam" id="PF01263">
    <property type="entry name" value="Aldose_epim"/>
    <property type="match status" value="1"/>
</dbReference>
<gene>
    <name evidence="6" type="ORF">BKL49_07925</name>
</gene>
<comment type="similarity">
    <text evidence="2 4">Belongs to the glucose-6-phosphate 1-epimerase family.</text>
</comment>
<evidence type="ECO:0000256" key="4">
    <source>
        <dbReference type="PIRNR" id="PIRNR016020"/>
    </source>
</evidence>
<dbReference type="GO" id="GO:0047938">
    <property type="term" value="F:glucose-6-phosphate 1-epimerase activity"/>
    <property type="evidence" value="ECO:0007669"/>
    <property type="project" value="UniProtKB-UniRule"/>
</dbReference>
<keyword evidence="3 4" id="KW-0413">Isomerase</keyword>
<sequence>MKITLFKKLTPELYLVQHNEIPVLHLEHDIGSAKIALQGAQLLSWTPKGVERDVLWLSEIEPFQTGSAIRGGIPLCYPWFGSAKQPAHGTARIRLWNLSRYAISAEKVRLEFELFSDLNIIEAKVEMAFSDKCQVTFTHYGEQPAQVALHSYFNVGDITQVEVANLPETCFNSLTQTQENVPSPRRIGENVDCIYSVDNTQNQIIDEAFQRTIELQHHNASQIVLWNPWHKATSAMSEKAYLNMVCVETARIHQLLTFGESISVEIGVNG</sequence>
<evidence type="ECO:0000256" key="3">
    <source>
        <dbReference type="ARBA" id="ARBA00023235"/>
    </source>
</evidence>
<dbReference type="InterPro" id="IPR014718">
    <property type="entry name" value="GH-type_carb-bd"/>
</dbReference>
<accession>A0A1V3JPM0</accession>
<organism evidence="6 7">
    <name type="scientific">Rodentibacter myodis</name>
    <dbReference type="NCBI Taxonomy" id="1907939"/>
    <lineage>
        <taxon>Bacteria</taxon>
        <taxon>Pseudomonadati</taxon>
        <taxon>Pseudomonadota</taxon>
        <taxon>Gammaproteobacteria</taxon>
        <taxon>Pasteurellales</taxon>
        <taxon>Pasteurellaceae</taxon>
        <taxon>Rodentibacter</taxon>
    </lineage>
</organism>
<feature type="active site" evidence="5">
    <location>
        <position position="150"/>
    </location>
</feature>
<dbReference type="CDD" id="cd09020">
    <property type="entry name" value="D-hex-6-P-epi_like"/>
    <property type="match status" value="1"/>
</dbReference>
<dbReference type="PANTHER" id="PTHR11122">
    <property type="entry name" value="APOSPORY-ASSOCIATED PROTEIN C-RELATED"/>
    <property type="match status" value="1"/>
</dbReference>
<protein>
    <recommendedName>
        <fullName evidence="4">Putative glucose-6-phosphate 1-epimerase</fullName>
        <ecNumber evidence="4">5.1.3.15</ecNumber>
    </recommendedName>
</protein>
<comment type="caution">
    <text evidence="6">The sequence shown here is derived from an EMBL/GenBank/DDBJ whole genome shotgun (WGS) entry which is preliminary data.</text>
</comment>
<name>A0A1V3JPM0_9PAST</name>
<evidence type="ECO:0000313" key="6">
    <source>
        <dbReference type="EMBL" id="OOF58202.1"/>
    </source>
</evidence>
<dbReference type="InterPro" id="IPR008183">
    <property type="entry name" value="Aldose_1/G6P_1-epimerase"/>
</dbReference>
<dbReference type="InterPro" id="IPR025532">
    <property type="entry name" value="G6P_1-epimerase"/>
</dbReference>
<dbReference type="STRING" id="1907939.BKL49_07925"/>